<dbReference type="Pfam" id="PF00082">
    <property type="entry name" value="Peptidase_S8"/>
    <property type="match status" value="1"/>
</dbReference>
<gene>
    <name evidence="10" type="ordered locus">Sros_8172</name>
</gene>
<dbReference type="Proteomes" id="UP000002029">
    <property type="component" value="Chromosome"/>
</dbReference>
<feature type="region of interest" description="Disordered" evidence="7">
    <location>
        <begin position="20"/>
        <end position="69"/>
    </location>
</feature>
<feature type="region of interest" description="Disordered" evidence="7">
    <location>
        <begin position="449"/>
        <end position="505"/>
    </location>
</feature>
<dbReference type="PROSITE" id="PS51892">
    <property type="entry name" value="SUBTILASE"/>
    <property type="match status" value="1"/>
</dbReference>
<dbReference type="KEGG" id="sro:Sros_8172"/>
<dbReference type="AlphaFoldDB" id="D2AX96"/>
<keyword evidence="8" id="KW-0732">Signal</keyword>
<evidence type="ECO:0000256" key="8">
    <source>
        <dbReference type="SAM" id="SignalP"/>
    </source>
</evidence>
<feature type="domain" description="Peptidase S8/S53" evidence="9">
    <location>
        <begin position="162"/>
        <end position="423"/>
    </location>
</feature>
<feature type="compositionally biased region" description="Pro residues" evidence="7">
    <location>
        <begin position="481"/>
        <end position="504"/>
    </location>
</feature>
<dbReference type="InterPro" id="IPR050131">
    <property type="entry name" value="Peptidase_S8_subtilisin-like"/>
</dbReference>
<feature type="chain" id="PRO_5003028725" evidence="8">
    <location>
        <begin position="24"/>
        <end position="660"/>
    </location>
</feature>
<keyword evidence="4 5" id="KW-0720">Serine protease</keyword>
<proteinExistence type="inferred from homology"/>
<feature type="signal peptide" evidence="8">
    <location>
        <begin position="1"/>
        <end position="23"/>
    </location>
</feature>
<evidence type="ECO:0000256" key="7">
    <source>
        <dbReference type="SAM" id="MobiDB-lite"/>
    </source>
</evidence>
<sequence>MRLRALVAMAIVLTVAPGVPALAEEPPPPPPAATAETPAPTGETPAPTGETPAPAEQPAAPKLEPGLAADGDGARVIVEVTAPAEAAPVAGQAQDLPGAEVVLQPPDTSFIVVEGTSESLAALAQDPRVVSVRRDRAYSPVSLASGLKLIGADQAQAEGATGEGKMIAVIDTGIDRDHPALAGKVVEEACFSATDGGAKSLCPGGADTQTGQGSADAKTPMCVEGAVNLCDHGTHVAGIAHAVAPGADIAAIQVFSRIDDCEGGEACLSAYESTILLALDHVAKLKDSHPGLVAVNLSLGGGLYEGACDGAPEIGAMKQKIETLRAKGVVTVAAAGNEGMSGAGAPGCISGAVTVGATGDDDRVPEWSNYGSVLDLFAPGVEIDSAVPNGGTAVYSGTSMSTPHVTGALAVLAGKSADVTPDALVGKLTAAGRPIVYDGVTTPRLDLYGALTGRAPSPPATQDPAPGDGSTPDDPGDDPDPNPSSGPSPVPDPVDPPAPSPVPLPTVTVTVTVTATPTTAPVVCSRGKAAKTLTAAGWATEMTRGKGELSDETLSCYLRLVAKASDVFPELTRASTPGTAYRVLKPAKKTKLTQKIKMESELLAAWLNWAHGGVNFTAKISRSTTVRDTLIAAERQRLKGSSLSEYTSILKKHVNARRIA</sequence>
<name>D2AX96_STRRD</name>
<evidence type="ECO:0000256" key="4">
    <source>
        <dbReference type="ARBA" id="ARBA00022825"/>
    </source>
</evidence>
<feature type="active site" description="Charge relay system" evidence="5">
    <location>
        <position position="399"/>
    </location>
</feature>
<dbReference type="eggNOG" id="COG1404">
    <property type="taxonomic scope" value="Bacteria"/>
</dbReference>
<evidence type="ECO:0000259" key="9">
    <source>
        <dbReference type="Pfam" id="PF00082"/>
    </source>
</evidence>
<keyword evidence="2 5" id="KW-0645">Protease</keyword>
<evidence type="ECO:0000256" key="2">
    <source>
        <dbReference type="ARBA" id="ARBA00022670"/>
    </source>
</evidence>
<dbReference type="OrthoDB" id="9766923at2"/>
<dbReference type="STRING" id="479432.Sros_8172"/>
<dbReference type="PANTHER" id="PTHR43806">
    <property type="entry name" value="PEPTIDASE S8"/>
    <property type="match status" value="1"/>
</dbReference>
<feature type="compositionally biased region" description="Low complexity" evidence="7">
    <location>
        <begin position="463"/>
        <end position="473"/>
    </location>
</feature>
<feature type="active site" description="Charge relay system" evidence="5">
    <location>
        <position position="232"/>
    </location>
</feature>
<dbReference type="InterPro" id="IPR000209">
    <property type="entry name" value="Peptidase_S8/S53_dom"/>
</dbReference>
<evidence type="ECO:0000313" key="11">
    <source>
        <dbReference type="Proteomes" id="UP000002029"/>
    </source>
</evidence>
<dbReference type="InterPro" id="IPR036852">
    <property type="entry name" value="Peptidase_S8/S53_dom_sf"/>
</dbReference>
<feature type="active site" description="Charge relay system" evidence="5">
    <location>
        <position position="171"/>
    </location>
</feature>
<dbReference type="PROSITE" id="PS00136">
    <property type="entry name" value="SUBTILASE_ASP"/>
    <property type="match status" value="1"/>
</dbReference>
<accession>D2AX96</accession>
<organism evidence="10 11">
    <name type="scientific">Streptosporangium roseum (strain ATCC 12428 / DSM 43021 / JCM 3005 / KCTC 9067 / NCIMB 10171 / NRRL 2505 / NI 9100)</name>
    <dbReference type="NCBI Taxonomy" id="479432"/>
    <lineage>
        <taxon>Bacteria</taxon>
        <taxon>Bacillati</taxon>
        <taxon>Actinomycetota</taxon>
        <taxon>Actinomycetes</taxon>
        <taxon>Streptosporangiales</taxon>
        <taxon>Streptosporangiaceae</taxon>
        <taxon>Streptosporangium</taxon>
    </lineage>
</organism>
<dbReference type="GO" id="GO:0004252">
    <property type="term" value="F:serine-type endopeptidase activity"/>
    <property type="evidence" value="ECO:0007669"/>
    <property type="project" value="UniProtKB-UniRule"/>
</dbReference>
<dbReference type="InterPro" id="IPR023828">
    <property type="entry name" value="Peptidase_S8_Ser-AS"/>
</dbReference>
<comment type="similarity">
    <text evidence="1 5 6">Belongs to the peptidase S8 family.</text>
</comment>
<dbReference type="HOGENOM" id="CLU_415555_0_0_11"/>
<protein>
    <submittedName>
        <fullName evidence="10">Subtilisin-like protein serine protease-like protein</fullName>
    </submittedName>
</protein>
<feature type="compositionally biased region" description="Low complexity" evidence="7">
    <location>
        <begin position="33"/>
        <end position="61"/>
    </location>
</feature>
<evidence type="ECO:0000256" key="6">
    <source>
        <dbReference type="RuleBase" id="RU003355"/>
    </source>
</evidence>
<dbReference type="InterPro" id="IPR023827">
    <property type="entry name" value="Peptidase_S8_Asp-AS"/>
</dbReference>
<dbReference type="RefSeq" id="WP_012894553.1">
    <property type="nucleotide sequence ID" value="NC_013595.1"/>
</dbReference>
<evidence type="ECO:0000256" key="3">
    <source>
        <dbReference type="ARBA" id="ARBA00022801"/>
    </source>
</evidence>
<dbReference type="InterPro" id="IPR015500">
    <property type="entry name" value="Peptidase_S8_subtilisin-rel"/>
</dbReference>
<dbReference type="EMBL" id="CP001814">
    <property type="protein sequence ID" value="ACZ90823.1"/>
    <property type="molecule type" value="Genomic_DNA"/>
</dbReference>
<dbReference type="PROSITE" id="PS00138">
    <property type="entry name" value="SUBTILASE_SER"/>
    <property type="match status" value="1"/>
</dbReference>
<keyword evidence="3 5" id="KW-0378">Hydrolase</keyword>
<keyword evidence="11" id="KW-1185">Reference proteome</keyword>
<dbReference type="SUPFAM" id="SSF52743">
    <property type="entry name" value="Subtilisin-like"/>
    <property type="match status" value="1"/>
</dbReference>
<evidence type="ECO:0000256" key="1">
    <source>
        <dbReference type="ARBA" id="ARBA00011073"/>
    </source>
</evidence>
<dbReference type="GO" id="GO:0006508">
    <property type="term" value="P:proteolysis"/>
    <property type="evidence" value="ECO:0007669"/>
    <property type="project" value="UniProtKB-KW"/>
</dbReference>
<dbReference type="PRINTS" id="PR00723">
    <property type="entry name" value="SUBTILISIN"/>
</dbReference>
<dbReference type="PANTHER" id="PTHR43806:SF11">
    <property type="entry name" value="CEREVISIN-RELATED"/>
    <property type="match status" value="1"/>
</dbReference>
<evidence type="ECO:0000256" key="5">
    <source>
        <dbReference type="PROSITE-ProRule" id="PRU01240"/>
    </source>
</evidence>
<reference evidence="10 11" key="1">
    <citation type="journal article" date="2010" name="Stand. Genomic Sci.">
        <title>Complete genome sequence of Streptosporangium roseum type strain (NI 9100).</title>
        <authorList>
            <person name="Nolan M."/>
            <person name="Sikorski J."/>
            <person name="Jando M."/>
            <person name="Lucas S."/>
            <person name="Lapidus A."/>
            <person name="Glavina Del Rio T."/>
            <person name="Chen F."/>
            <person name="Tice H."/>
            <person name="Pitluck S."/>
            <person name="Cheng J.F."/>
            <person name="Chertkov O."/>
            <person name="Sims D."/>
            <person name="Meincke L."/>
            <person name="Brettin T."/>
            <person name="Han C."/>
            <person name="Detter J.C."/>
            <person name="Bruce D."/>
            <person name="Goodwin L."/>
            <person name="Land M."/>
            <person name="Hauser L."/>
            <person name="Chang Y.J."/>
            <person name="Jeffries C.D."/>
            <person name="Ivanova N."/>
            <person name="Mavromatis K."/>
            <person name="Mikhailova N."/>
            <person name="Chen A."/>
            <person name="Palaniappan K."/>
            <person name="Chain P."/>
            <person name="Rohde M."/>
            <person name="Goker M."/>
            <person name="Bristow J."/>
            <person name="Eisen J.A."/>
            <person name="Markowitz V."/>
            <person name="Hugenholtz P."/>
            <person name="Kyrpides N.C."/>
            <person name="Klenk H.P."/>
        </authorList>
    </citation>
    <scope>NUCLEOTIDE SEQUENCE [LARGE SCALE GENOMIC DNA]</scope>
    <source>
        <strain evidence="11">ATCC 12428 / DSM 43021 / JCM 3005 / NI 9100</strain>
    </source>
</reference>
<dbReference type="Gene3D" id="3.40.50.200">
    <property type="entry name" value="Peptidase S8/S53 domain"/>
    <property type="match status" value="1"/>
</dbReference>
<evidence type="ECO:0000313" key="10">
    <source>
        <dbReference type="EMBL" id="ACZ90823.1"/>
    </source>
</evidence>